<reference evidence="2 3" key="1">
    <citation type="journal article" date="2024" name="bioRxiv">
        <title>A reference genome for Trichogramma kaykai: A tiny desert-dwelling parasitoid wasp with competing sex-ratio distorters.</title>
        <authorList>
            <person name="Culotta J."/>
            <person name="Lindsey A.R."/>
        </authorList>
    </citation>
    <scope>NUCLEOTIDE SEQUENCE [LARGE SCALE GENOMIC DNA]</scope>
    <source>
        <strain evidence="2 3">KSX58</strain>
    </source>
</reference>
<dbReference type="EMBL" id="JBJJXI010000153">
    <property type="protein sequence ID" value="KAL3385573.1"/>
    <property type="molecule type" value="Genomic_DNA"/>
</dbReference>
<sequence length="287" mass="32263">MSRPGTKYVIGRSDATAYFRNLWLTTTLVEFVDPRQRVPEGAEVFLVDTQPPSFLWPQGRQCHVTQIHQAYLPGTPRRKVFYTVEPMKRQREPTPPPGFGTASSPGWGSGSSVSWPSGDESMEPPKKPRPLEGVAEASEEDPEDDAAASENSRITPEDRGCLPIAAKGKPQSAESSDDELTVCPDLTSGLGLTSCLESVSGIQLIMSYSTLKHKRSKSPAQFESERALVRAWEKQLEAIESQRPNATTDRKELAQKRRVKYKARPREEWWPRTCRRRLFSPPPKERE</sequence>
<keyword evidence="3" id="KW-1185">Reference proteome</keyword>
<accession>A0ABD2VY79</accession>
<gene>
    <name evidence="2" type="ORF">TKK_018646</name>
</gene>
<evidence type="ECO:0000256" key="1">
    <source>
        <dbReference type="SAM" id="MobiDB-lite"/>
    </source>
</evidence>
<feature type="region of interest" description="Disordered" evidence="1">
    <location>
        <begin position="88"/>
        <end position="180"/>
    </location>
</feature>
<protein>
    <recommendedName>
        <fullName evidence="4">DUF5641 domain-containing protein</fullName>
    </recommendedName>
</protein>
<evidence type="ECO:0008006" key="4">
    <source>
        <dbReference type="Google" id="ProtNLM"/>
    </source>
</evidence>
<proteinExistence type="predicted"/>
<feature type="compositionally biased region" description="Acidic residues" evidence="1">
    <location>
        <begin position="137"/>
        <end position="147"/>
    </location>
</feature>
<evidence type="ECO:0000313" key="3">
    <source>
        <dbReference type="Proteomes" id="UP001627154"/>
    </source>
</evidence>
<dbReference type="Proteomes" id="UP001627154">
    <property type="component" value="Unassembled WGS sequence"/>
</dbReference>
<name>A0ABD2VY79_9HYME</name>
<dbReference type="AlphaFoldDB" id="A0ABD2VY79"/>
<organism evidence="2 3">
    <name type="scientific">Trichogramma kaykai</name>
    <dbReference type="NCBI Taxonomy" id="54128"/>
    <lineage>
        <taxon>Eukaryota</taxon>
        <taxon>Metazoa</taxon>
        <taxon>Ecdysozoa</taxon>
        <taxon>Arthropoda</taxon>
        <taxon>Hexapoda</taxon>
        <taxon>Insecta</taxon>
        <taxon>Pterygota</taxon>
        <taxon>Neoptera</taxon>
        <taxon>Endopterygota</taxon>
        <taxon>Hymenoptera</taxon>
        <taxon>Apocrita</taxon>
        <taxon>Proctotrupomorpha</taxon>
        <taxon>Chalcidoidea</taxon>
        <taxon>Trichogrammatidae</taxon>
        <taxon>Trichogramma</taxon>
    </lineage>
</organism>
<feature type="compositionally biased region" description="Low complexity" evidence="1">
    <location>
        <begin position="103"/>
        <end position="118"/>
    </location>
</feature>
<evidence type="ECO:0000313" key="2">
    <source>
        <dbReference type="EMBL" id="KAL3385573.1"/>
    </source>
</evidence>
<comment type="caution">
    <text evidence="2">The sequence shown here is derived from an EMBL/GenBank/DDBJ whole genome shotgun (WGS) entry which is preliminary data.</text>
</comment>